<dbReference type="Pfam" id="PF22934">
    <property type="entry name" value="SPRTN_ZBD"/>
    <property type="match status" value="1"/>
</dbReference>
<name>A0A085MK90_9BILA</name>
<dbReference type="AlphaFoldDB" id="A0A085MK90"/>
<keyword evidence="5" id="KW-1185">Reference proteome</keyword>
<proteinExistence type="predicted"/>
<protein>
    <recommendedName>
        <fullName evidence="3">SprT-like domain-containing protein</fullName>
    </recommendedName>
</protein>
<dbReference type="GO" id="GO:0005634">
    <property type="term" value="C:nucleus"/>
    <property type="evidence" value="ECO:0007669"/>
    <property type="project" value="UniProtKB-SubCell"/>
</dbReference>
<sequence>MERSVNRENSNGTEDSVVASWLETIDPNPDIHALFCQFDAAYFWGRLAACEVRWSTRMTLCAGQCHYEYPQGLCSIRLSKSLLQYRPRKDLVETLLHEMIHAYLFVTSNNRDRDGHGPEFQKHMHRINKAAKTNITIYHSFHDEVDFHRTHWWRCNGPCQLRRPFYGWVKRAMNRAPGPNDYWWKNHMETCGGTFVKVKEPEKTKANGKTLVRSKGKPLLNKNSTQTVITTAFKRASKDQAKKPFVPFSGVGHVLGSRSKSNASCSSSSMGNTVAGRKVLAGTKKFQSARSGNCSAGDSIIDLTEHNAFSLPSNTVSDKLCSCACTHMLCAFGIPWAPSETRQYGPK</sequence>
<evidence type="ECO:0000256" key="2">
    <source>
        <dbReference type="ARBA" id="ARBA00023242"/>
    </source>
</evidence>
<evidence type="ECO:0000313" key="4">
    <source>
        <dbReference type="EMBL" id="KFD57636.1"/>
    </source>
</evidence>
<feature type="domain" description="SprT-like" evidence="3">
    <location>
        <begin position="29"/>
        <end position="198"/>
    </location>
</feature>
<organism evidence="4 5">
    <name type="scientific">Trichuris suis</name>
    <name type="common">pig whipworm</name>
    <dbReference type="NCBI Taxonomy" id="68888"/>
    <lineage>
        <taxon>Eukaryota</taxon>
        <taxon>Metazoa</taxon>
        <taxon>Ecdysozoa</taxon>
        <taxon>Nematoda</taxon>
        <taxon>Enoplea</taxon>
        <taxon>Dorylaimia</taxon>
        <taxon>Trichinellida</taxon>
        <taxon>Trichuridae</taxon>
        <taxon>Trichuris</taxon>
    </lineage>
</organism>
<dbReference type="Pfam" id="PF10263">
    <property type="entry name" value="SprT-like"/>
    <property type="match status" value="1"/>
</dbReference>
<reference evidence="4 5" key="1">
    <citation type="journal article" date="2014" name="Nat. Genet.">
        <title>Genome and transcriptome of the porcine whipworm Trichuris suis.</title>
        <authorList>
            <person name="Jex A.R."/>
            <person name="Nejsum P."/>
            <person name="Schwarz E.M."/>
            <person name="Hu L."/>
            <person name="Young N.D."/>
            <person name="Hall R.S."/>
            <person name="Korhonen P.K."/>
            <person name="Liao S."/>
            <person name="Thamsborg S."/>
            <person name="Xia J."/>
            <person name="Xu P."/>
            <person name="Wang S."/>
            <person name="Scheerlinck J.P."/>
            <person name="Hofmann A."/>
            <person name="Sternberg P.W."/>
            <person name="Wang J."/>
            <person name="Gasser R.B."/>
        </authorList>
    </citation>
    <scope>NUCLEOTIDE SEQUENCE [LARGE SCALE GENOMIC DNA]</scope>
    <source>
        <strain evidence="4">DCEP-RM93M</strain>
    </source>
</reference>
<dbReference type="GO" id="GO:0031593">
    <property type="term" value="F:polyubiquitin modification-dependent protein binding"/>
    <property type="evidence" value="ECO:0007669"/>
    <property type="project" value="TreeGrafter"/>
</dbReference>
<dbReference type="GO" id="GO:0003697">
    <property type="term" value="F:single-stranded DNA binding"/>
    <property type="evidence" value="ECO:0007669"/>
    <property type="project" value="InterPro"/>
</dbReference>
<dbReference type="InterPro" id="IPR055220">
    <property type="entry name" value="SPRTN_ZBD"/>
</dbReference>
<dbReference type="PANTHER" id="PTHR21220:SF0">
    <property type="entry name" value="DNA-DEPENDENT METALLOPROTEASE SPRTN"/>
    <property type="match status" value="1"/>
</dbReference>
<dbReference type="PANTHER" id="PTHR21220">
    <property type="entry name" value="DNA-DEPENDENT METALLOPROTEASE SPRTN"/>
    <property type="match status" value="1"/>
</dbReference>
<dbReference type="Proteomes" id="UP000030764">
    <property type="component" value="Unassembled WGS sequence"/>
</dbReference>
<feature type="non-terminal residue" evidence="4">
    <location>
        <position position="347"/>
    </location>
</feature>
<dbReference type="GO" id="GO:0006974">
    <property type="term" value="P:DNA damage response"/>
    <property type="evidence" value="ECO:0007669"/>
    <property type="project" value="InterPro"/>
</dbReference>
<evidence type="ECO:0000256" key="1">
    <source>
        <dbReference type="ARBA" id="ARBA00004123"/>
    </source>
</evidence>
<dbReference type="EMBL" id="KL363187">
    <property type="protein sequence ID" value="KFD57636.1"/>
    <property type="molecule type" value="Genomic_DNA"/>
</dbReference>
<evidence type="ECO:0000259" key="3">
    <source>
        <dbReference type="SMART" id="SM00731"/>
    </source>
</evidence>
<accession>A0A085MK90</accession>
<comment type="subcellular location">
    <subcellularLocation>
        <location evidence="1">Nucleus</location>
    </subcellularLocation>
</comment>
<dbReference type="InterPro" id="IPR006640">
    <property type="entry name" value="SprT-like_domain"/>
</dbReference>
<dbReference type="GO" id="GO:0004222">
    <property type="term" value="F:metalloendopeptidase activity"/>
    <property type="evidence" value="ECO:0007669"/>
    <property type="project" value="InterPro"/>
</dbReference>
<gene>
    <name evidence="4" type="ORF">M513_01306</name>
</gene>
<keyword evidence="2" id="KW-0539">Nucleus</keyword>
<dbReference type="SMART" id="SM00731">
    <property type="entry name" value="SprT"/>
    <property type="match status" value="1"/>
</dbReference>
<dbReference type="InterPro" id="IPR044245">
    <property type="entry name" value="Spartan"/>
</dbReference>
<evidence type="ECO:0000313" key="5">
    <source>
        <dbReference type="Proteomes" id="UP000030764"/>
    </source>
</evidence>